<evidence type="ECO:0000256" key="1">
    <source>
        <dbReference type="ARBA" id="ARBA00004167"/>
    </source>
</evidence>
<dbReference type="RefSeq" id="WP_066776005.1">
    <property type="nucleotide sequence ID" value="NZ_BMIP01000012.1"/>
</dbReference>
<evidence type="ECO:0000256" key="4">
    <source>
        <dbReference type="ARBA" id="ARBA00023136"/>
    </source>
</evidence>
<dbReference type="AlphaFoldDB" id="A0A916Z998"/>
<dbReference type="PRINTS" id="PR01490">
    <property type="entry name" value="RTXTOXIND"/>
</dbReference>
<reference evidence="10" key="1">
    <citation type="journal article" date="2014" name="Int. J. Syst. Evol. Microbiol.">
        <title>Complete genome sequence of Corynebacterium casei LMG S-19264T (=DSM 44701T), isolated from a smear-ripened cheese.</title>
        <authorList>
            <consortium name="US DOE Joint Genome Institute (JGI-PGF)"/>
            <person name="Walter F."/>
            <person name="Albersmeier A."/>
            <person name="Kalinowski J."/>
            <person name="Ruckert C."/>
        </authorList>
    </citation>
    <scope>NUCLEOTIDE SEQUENCE</scope>
    <source>
        <strain evidence="10">CGMCC 1.15360</strain>
    </source>
</reference>
<comment type="caution">
    <text evidence="10">The sequence shown here is derived from an EMBL/GenBank/DDBJ whole genome shotgun (WGS) entry which is preliminary data.</text>
</comment>
<accession>A0A916Z998</accession>
<keyword evidence="2 7" id="KW-0812">Transmembrane</keyword>
<keyword evidence="11" id="KW-1185">Reference proteome</keyword>
<feature type="region of interest" description="Disordered" evidence="6">
    <location>
        <begin position="1"/>
        <end position="28"/>
    </location>
</feature>
<dbReference type="Proteomes" id="UP000612349">
    <property type="component" value="Unassembled WGS sequence"/>
</dbReference>
<dbReference type="EMBL" id="BMIP01000012">
    <property type="protein sequence ID" value="GGD82556.1"/>
    <property type="molecule type" value="Genomic_DNA"/>
</dbReference>
<keyword evidence="3 7" id="KW-1133">Transmembrane helix</keyword>
<dbReference type="PANTHER" id="PTHR30386:SF26">
    <property type="entry name" value="TRANSPORT PROTEIN COMB"/>
    <property type="match status" value="1"/>
</dbReference>
<feature type="domain" description="Multidrug resistance protein MdtA-like barrel-sandwich hybrid" evidence="8">
    <location>
        <begin position="77"/>
        <end position="270"/>
    </location>
</feature>
<evidence type="ECO:0000256" key="2">
    <source>
        <dbReference type="ARBA" id="ARBA00022692"/>
    </source>
</evidence>
<keyword evidence="4 7" id="KW-0472">Membrane</keyword>
<evidence type="ECO:0000313" key="10">
    <source>
        <dbReference type="EMBL" id="GGD82556.1"/>
    </source>
</evidence>
<dbReference type="SUPFAM" id="SSF111369">
    <property type="entry name" value="HlyD-like secretion proteins"/>
    <property type="match status" value="2"/>
</dbReference>
<evidence type="ECO:0000256" key="5">
    <source>
        <dbReference type="SAM" id="Coils"/>
    </source>
</evidence>
<feature type="compositionally biased region" description="Basic and acidic residues" evidence="6">
    <location>
        <begin position="19"/>
        <end position="28"/>
    </location>
</feature>
<evidence type="ECO:0000259" key="9">
    <source>
        <dbReference type="Pfam" id="PF25963"/>
    </source>
</evidence>
<sequence>MNGNEPANPPSEIAQDPAGEERAPEKKSLSKRTKTILAVVAIVVLVGAAAWYMRYKSYGQYMQETNDAQIRADLSVISPKIDGFVDAVLVSENEDVKKGQVLVRINPTDYRSQTGQAQAQIAQAEAAADNARSAIGVQRAQIAQAEAQLAAARTQAAHDAEEVARYRPLVEMGAETREKLNGLQSQARQSADRVRQLTAALAAQRRQVSGMQAQVREAQARGQQARAQLNAAQQDLSSTELKAPVAGRIGDKTVTAGQYVQPGTRLMSVVPLQDLYITANFKETQLALMRPGQPVEIEVDALPGVTIDGHVASISPATGAQFSLLPPENATGNFTKIVQRVPVRIALDAAPDARKLLVPGMSVTVTVDTRGADGELEQIQEQQDAMGAAN</sequence>
<evidence type="ECO:0000256" key="3">
    <source>
        <dbReference type="ARBA" id="ARBA00022989"/>
    </source>
</evidence>
<keyword evidence="5" id="KW-0175">Coiled coil</keyword>
<dbReference type="PANTHER" id="PTHR30386">
    <property type="entry name" value="MEMBRANE FUSION SUBUNIT OF EMRAB-TOLC MULTIDRUG EFFLUX PUMP"/>
    <property type="match status" value="1"/>
</dbReference>
<dbReference type="Gene3D" id="2.40.30.170">
    <property type="match status" value="1"/>
</dbReference>
<gene>
    <name evidence="10" type="primary">rmrA</name>
    <name evidence="10" type="ORF">GCM10010990_35720</name>
</gene>
<dbReference type="Gene3D" id="2.40.50.100">
    <property type="match status" value="1"/>
</dbReference>
<feature type="domain" description="p-hydroxybenzoic acid efflux pump subunit AaeA-like beta-barrel" evidence="9">
    <location>
        <begin position="275"/>
        <end position="367"/>
    </location>
</feature>
<dbReference type="InterPro" id="IPR050739">
    <property type="entry name" value="MFP"/>
</dbReference>
<reference evidence="10" key="2">
    <citation type="submission" date="2020-09" db="EMBL/GenBank/DDBJ databases">
        <authorList>
            <person name="Sun Q."/>
            <person name="Zhou Y."/>
        </authorList>
    </citation>
    <scope>NUCLEOTIDE SEQUENCE</scope>
    <source>
        <strain evidence="10">CGMCC 1.15360</strain>
    </source>
</reference>
<dbReference type="Pfam" id="PF25963">
    <property type="entry name" value="Beta-barrel_AAEA"/>
    <property type="match status" value="1"/>
</dbReference>
<dbReference type="InterPro" id="IPR058634">
    <property type="entry name" value="AaeA-lik-b-barrel"/>
</dbReference>
<dbReference type="Gene3D" id="1.10.287.470">
    <property type="entry name" value="Helix hairpin bin"/>
    <property type="match status" value="1"/>
</dbReference>
<evidence type="ECO:0000313" key="11">
    <source>
        <dbReference type="Proteomes" id="UP000612349"/>
    </source>
</evidence>
<dbReference type="Pfam" id="PF25917">
    <property type="entry name" value="BSH_RND"/>
    <property type="match status" value="1"/>
</dbReference>
<evidence type="ECO:0000256" key="7">
    <source>
        <dbReference type="SAM" id="Phobius"/>
    </source>
</evidence>
<dbReference type="InterPro" id="IPR058625">
    <property type="entry name" value="MdtA-like_BSH"/>
</dbReference>
<evidence type="ECO:0000259" key="8">
    <source>
        <dbReference type="Pfam" id="PF25917"/>
    </source>
</evidence>
<dbReference type="OrthoDB" id="9811754at2"/>
<comment type="subcellular location">
    <subcellularLocation>
        <location evidence="1">Membrane</location>
        <topology evidence="1">Single-pass membrane protein</topology>
    </subcellularLocation>
</comment>
<feature type="transmembrane region" description="Helical" evidence="7">
    <location>
        <begin position="35"/>
        <end position="53"/>
    </location>
</feature>
<name>A0A916Z998_9SPHN</name>
<proteinExistence type="predicted"/>
<dbReference type="GO" id="GO:0016020">
    <property type="term" value="C:membrane"/>
    <property type="evidence" value="ECO:0007669"/>
    <property type="project" value="UniProtKB-SubCell"/>
</dbReference>
<feature type="coiled-coil region" evidence="5">
    <location>
        <begin position="128"/>
        <end position="162"/>
    </location>
</feature>
<protein>
    <submittedName>
        <fullName evidence="10">Transporter</fullName>
    </submittedName>
</protein>
<dbReference type="GO" id="GO:0055085">
    <property type="term" value="P:transmembrane transport"/>
    <property type="evidence" value="ECO:0007669"/>
    <property type="project" value="InterPro"/>
</dbReference>
<feature type="coiled-coil region" evidence="5">
    <location>
        <begin position="194"/>
        <end position="242"/>
    </location>
</feature>
<evidence type="ECO:0000256" key="6">
    <source>
        <dbReference type="SAM" id="MobiDB-lite"/>
    </source>
</evidence>
<organism evidence="10 11">
    <name type="scientific">Croceicoccus mobilis</name>
    <dbReference type="NCBI Taxonomy" id="1703339"/>
    <lineage>
        <taxon>Bacteria</taxon>
        <taxon>Pseudomonadati</taxon>
        <taxon>Pseudomonadota</taxon>
        <taxon>Alphaproteobacteria</taxon>
        <taxon>Sphingomonadales</taxon>
        <taxon>Erythrobacteraceae</taxon>
        <taxon>Croceicoccus</taxon>
    </lineage>
</organism>